<evidence type="ECO:0000313" key="3">
    <source>
        <dbReference type="EMBL" id="KAG5655212.1"/>
    </source>
</evidence>
<keyword evidence="4" id="KW-1185">Reference proteome</keyword>
<evidence type="ECO:0000313" key="4">
    <source>
        <dbReference type="Proteomes" id="UP000782241"/>
    </source>
</evidence>
<dbReference type="Proteomes" id="UP000782241">
    <property type="component" value="Unassembled WGS sequence"/>
</dbReference>
<dbReference type="Gene3D" id="3.30.9.10">
    <property type="entry name" value="D-Amino Acid Oxidase, subunit A, domain 2"/>
    <property type="match status" value="1"/>
</dbReference>
<evidence type="ECO:0000256" key="1">
    <source>
        <dbReference type="SAM" id="Coils"/>
    </source>
</evidence>
<accession>A0A9P7GYN2</accession>
<keyword evidence="1" id="KW-0175">Coiled coil</keyword>
<comment type="caution">
    <text evidence="3">The sequence shown here is derived from an EMBL/GenBank/DDBJ whole genome shotgun (WGS) entry which is preliminary data.</text>
</comment>
<dbReference type="Pfam" id="PF01266">
    <property type="entry name" value="DAO"/>
    <property type="match status" value="1"/>
</dbReference>
<dbReference type="PANTHER" id="PTHR13847">
    <property type="entry name" value="SARCOSINE DEHYDROGENASE-RELATED"/>
    <property type="match status" value="1"/>
</dbReference>
<sequence length="495" mass="53821">MSQQSFTQQVKDRLSLTAGLPSPHPTASYWQEPPAPIATIRSDELPSVTDIAIIGSGVTGTSVAHSLLNDSRAKALRVTVLEARNACSGATGRNGGHLVSDIIDHFQDFVDALGVEEAVKMLRFSEANIAELKAVVSQLDASEQDAVELRELNATAVVGDKATLDHTKASFELMKRTIEKTTLEYGLTEDQNVIENTYKYREGLAVFEQKGGCALWPYRLITILQKRLLESHKNHFSIETNTPVLSISFQAEEGQPDNGYVLQTPRGVIRARKVIHCTNGYSSHLLTNLTGVIYPLRGTVAVQDPGNSFPSLGNELSWAKVHKGHFDVERNTLTTGLYYAQQNAKSGEIVIGGESQEVKNLLTSDDSEVSPIAKEHISSIIPKIYVDADNPKVKKIWSGIMGFTPDGLPLIGNLGKRVTGRGGTGEWIAAGFNGHGMDKCWLSGQAVARMVLGEDVPPWLPRSFLADEKRLQLFTLDKAVEALTGAFVGSSLESD</sequence>
<organism evidence="3 4">
    <name type="scientific">Fusarium avenaceum</name>
    <dbReference type="NCBI Taxonomy" id="40199"/>
    <lineage>
        <taxon>Eukaryota</taxon>
        <taxon>Fungi</taxon>
        <taxon>Dikarya</taxon>
        <taxon>Ascomycota</taxon>
        <taxon>Pezizomycotina</taxon>
        <taxon>Sordariomycetes</taxon>
        <taxon>Hypocreomycetidae</taxon>
        <taxon>Hypocreales</taxon>
        <taxon>Nectriaceae</taxon>
        <taxon>Fusarium</taxon>
        <taxon>Fusarium tricinctum species complex</taxon>
    </lineage>
</organism>
<feature type="domain" description="FAD dependent oxidoreductase" evidence="2">
    <location>
        <begin position="50"/>
        <end position="450"/>
    </location>
</feature>
<dbReference type="AlphaFoldDB" id="A0A9P7GYN2"/>
<gene>
    <name evidence="3" type="ORF">KAF25_001965</name>
</gene>
<dbReference type="PANTHER" id="PTHR13847:SF213">
    <property type="entry name" value="DEPENDENT OXIDOREDUCTASE, PUTATIVE-RELATED"/>
    <property type="match status" value="1"/>
</dbReference>
<protein>
    <recommendedName>
        <fullName evidence="2">FAD dependent oxidoreductase domain-containing protein</fullName>
    </recommendedName>
</protein>
<reference evidence="3" key="1">
    <citation type="submission" date="2021-04" db="EMBL/GenBank/DDBJ databases">
        <title>Draft genome of Fusarium avenaceum strain F156N33, isolated from an atmospheric sample in Virginia.</title>
        <authorList>
            <person name="Yang S."/>
            <person name="Vinatzer B.A."/>
            <person name="Coleman J."/>
        </authorList>
    </citation>
    <scope>NUCLEOTIDE SEQUENCE</scope>
    <source>
        <strain evidence="3">F156N33</strain>
    </source>
</reference>
<evidence type="ECO:0000259" key="2">
    <source>
        <dbReference type="Pfam" id="PF01266"/>
    </source>
</evidence>
<dbReference type="SUPFAM" id="SSF51905">
    <property type="entry name" value="FAD/NAD(P)-binding domain"/>
    <property type="match status" value="1"/>
</dbReference>
<dbReference type="Gene3D" id="3.50.50.60">
    <property type="entry name" value="FAD/NAD(P)-binding domain"/>
    <property type="match status" value="1"/>
</dbReference>
<proteinExistence type="predicted"/>
<dbReference type="InterPro" id="IPR036188">
    <property type="entry name" value="FAD/NAD-bd_sf"/>
</dbReference>
<feature type="coiled-coil region" evidence="1">
    <location>
        <begin position="115"/>
        <end position="152"/>
    </location>
</feature>
<dbReference type="InterPro" id="IPR006076">
    <property type="entry name" value="FAD-dep_OxRdtase"/>
</dbReference>
<dbReference type="GO" id="GO:0005737">
    <property type="term" value="C:cytoplasm"/>
    <property type="evidence" value="ECO:0007669"/>
    <property type="project" value="TreeGrafter"/>
</dbReference>
<dbReference type="EMBL" id="JAGPUO010000032">
    <property type="protein sequence ID" value="KAG5655212.1"/>
    <property type="molecule type" value="Genomic_DNA"/>
</dbReference>
<name>A0A9P7GYN2_9HYPO</name>